<evidence type="ECO:0000313" key="3">
    <source>
        <dbReference type="EMBL" id="CAF4352893.1"/>
    </source>
</evidence>
<evidence type="ECO:0000313" key="4">
    <source>
        <dbReference type="Proteomes" id="UP000677228"/>
    </source>
</evidence>
<protein>
    <submittedName>
        <fullName evidence="2">Uncharacterized protein</fullName>
    </submittedName>
</protein>
<dbReference type="Proteomes" id="UP000677228">
    <property type="component" value="Unassembled WGS sequence"/>
</dbReference>
<keyword evidence="1" id="KW-0175">Coiled coil</keyword>
<reference evidence="2" key="1">
    <citation type="submission" date="2021-02" db="EMBL/GenBank/DDBJ databases">
        <authorList>
            <person name="Nowell W R."/>
        </authorList>
    </citation>
    <scope>NUCLEOTIDE SEQUENCE</scope>
</reference>
<sequence length="112" mass="13117">MNNQTLQHTITDTNDEIKQLRQKIMDLEQESRTKVTYEVTSDSNSLRSEIQDKEHEINALKRKLDDNASEITRLRQTTVYRAEPARVQGKNTMPIIRHSSKDFFSSYLYIIG</sequence>
<dbReference type="Gene3D" id="1.20.5.1700">
    <property type="match status" value="1"/>
</dbReference>
<dbReference type="EMBL" id="CAJOBA010064568">
    <property type="protein sequence ID" value="CAF4352893.1"/>
    <property type="molecule type" value="Genomic_DNA"/>
</dbReference>
<organism evidence="2 4">
    <name type="scientific">Didymodactylos carnosus</name>
    <dbReference type="NCBI Taxonomy" id="1234261"/>
    <lineage>
        <taxon>Eukaryota</taxon>
        <taxon>Metazoa</taxon>
        <taxon>Spiralia</taxon>
        <taxon>Gnathifera</taxon>
        <taxon>Rotifera</taxon>
        <taxon>Eurotatoria</taxon>
        <taxon>Bdelloidea</taxon>
        <taxon>Philodinida</taxon>
        <taxon>Philodinidae</taxon>
        <taxon>Didymodactylos</taxon>
    </lineage>
</organism>
<dbReference type="EMBL" id="CAJNOK010041947">
    <property type="protein sequence ID" value="CAF1561117.1"/>
    <property type="molecule type" value="Genomic_DNA"/>
</dbReference>
<proteinExistence type="predicted"/>
<gene>
    <name evidence="2" type="ORF">OVA965_LOCUS39808</name>
    <name evidence="3" type="ORF">TMI583_LOCUS41169</name>
</gene>
<evidence type="ECO:0000256" key="1">
    <source>
        <dbReference type="SAM" id="Coils"/>
    </source>
</evidence>
<comment type="caution">
    <text evidence="2">The sequence shown here is derived from an EMBL/GenBank/DDBJ whole genome shotgun (WGS) entry which is preliminary data.</text>
</comment>
<evidence type="ECO:0000313" key="2">
    <source>
        <dbReference type="EMBL" id="CAF1561117.1"/>
    </source>
</evidence>
<dbReference type="Proteomes" id="UP000682733">
    <property type="component" value="Unassembled WGS sequence"/>
</dbReference>
<accession>A0A8S2FUE5</accession>
<name>A0A8S2FUE5_9BILA</name>
<feature type="coiled-coil region" evidence="1">
    <location>
        <begin position="3"/>
        <end position="77"/>
    </location>
</feature>
<dbReference type="AlphaFoldDB" id="A0A8S2FUE5"/>